<dbReference type="Proteomes" id="UP000254618">
    <property type="component" value="Unassembled WGS sequence"/>
</dbReference>
<evidence type="ECO:0000313" key="1">
    <source>
        <dbReference type="EMBL" id="STZ03645.1"/>
    </source>
</evidence>
<evidence type="ECO:0000313" key="2">
    <source>
        <dbReference type="Proteomes" id="UP000254618"/>
    </source>
</evidence>
<organism evidence="1 2">
    <name type="scientific">Moraxella equi</name>
    <dbReference type="NCBI Taxonomy" id="60442"/>
    <lineage>
        <taxon>Bacteria</taxon>
        <taxon>Pseudomonadati</taxon>
        <taxon>Pseudomonadota</taxon>
        <taxon>Gammaproteobacteria</taxon>
        <taxon>Moraxellales</taxon>
        <taxon>Moraxellaceae</taxon>
        <taxon>Moraxella</taxon>
    </lineage>
</organism>
<dbReference type="AlphaFoldDB" id="A0A378QS02"/>
<accession>A0A378QS02</accession>
<dbReference type="EMBL" id="UGQF01000001">
    <property type="protein sequence ID" value="STZ03645.1"/>
    <property type="molecule type" value="Genomic_DNA"/>
</dbReference>
<dbReference type="RefSeq" id="WP_158080730.1">
    <property type="nucleotide sequence ID" value="NZ_MXAP01000101.1"/>
</dbReference>
<proteinExistence type="predicted"/>
<protein>
    <submittedName>
        <fullName evidence="1">Uncharacterized protein</fullName>
    </submittedName>
</protein>
<name>A0A378QS02_9GAMM</name>
<reference evidence="1 2" key="1">
    <citation type="submission" date="2018-06" db="EMBL/GenBank/DDBJ databases">
        <authorList>
            <consortium name="Pathogen Informatics"/>
            <person name="Doyle S."/>
        </authorList>
    </citation>
    <scope>NUCLEOTIDE SEQUENCE [LARGE SCALE GENOMIC DNA]</scope>
    <source>
        <strain evidence="1 2">NCTC11012</strain>
    </source>
</reference>
<gene>
    <name evidence="1" type="ORF">NCTC11012_01899</name>
</gene>
<sequence>MNDKQIALELTQLILANSKNDSKITTPLGKDTTKTVLDIYQECLKAVSQLSNTKD</sequence>